<dbReference type="FunFam" id="3.30.420.510:FF:000002">
    <property type="entry name" value="Pantothenate kinase 4"/>
    <property type="match status" value="1"/>
</dbReference>
<dbReference type="GO" id="GO:0046872">
    <property type="term" value="F:metal ion binding"/>
    <property type="evidence" value="ECO:0007669"/>
    <property type="project" value="UniProtKB-KW"/>
</dbReference>
<protein>
    <recommendedName>
        <fullName evidence="4">4'-phosphopantetheine phosphatase</fullName>
    </recommendedName>
    <alternativeName>
        <fullName evidence="14">Inactive pantothenic acid kinase 4</fullName>
    </alternativeName>
</protein>
<dbReference type="AlphaFoldDB" id="A0A8C4QG33"/>
<comment type="function">
    <text evidence="15">Phosphatase which shows a preference for 4'-phosphopantetheine and its oxidatively damaged forms (sulfonate or S-sulfonate), providing strong indirect evidence that the phosphatase activity pre-empts damage in the coenzyme A (CoA) pathway. Hydrolyzing excess 4'-phosphopantetheine could constitute a directed overflow mechanism to prevent its oxidation to the S-sulfonate, sulfonate, or other forms. Hydrolyzing 4'-phosphopantetheine sulfonate or S-sulfonate would forestall their conversion to inactive forms of CoA and acyl carrier protein. May play a role in the physiological regulation of CoA intracellular levels.</text>
</comment>
<comment type="cofactor">
    <cofactor evidence="2">
        <name>Ni(2+)</name>
        <dbReference type="ChEBI" id="CHEBI:49786"/>
    </cofactor>
</comment>
<evidence type="ECO:0000256" key="3">
    <source>
        <dbReference type="ARBA" id="ARBA00011388"/>
    </source>
</evidence>
<evidence type="ECO:0000313" key="18">
    <source>
        <dbReference type="Ensembl" id="ENSEBUP00000014954.1"/>
    </source>
</evidence>
<dbReference type="InterPro" id="IPR036075">
    <property type="entry name" value="ARMT-1-like_metal-bd_sf"/>
</dbReference>
<evidence type="ECO:0000256" key="9">
    <source>
        <dbReference type="ARBA" id="ARBA00022840"/>
    </source>
</evidence>
<dbReference type="InterPro" id="IPR043129">
    <property type="entry name" value="ATPase_NBD"/>
</dbReference>
<evidence type="ECO:0000256" key="6">
    <source>
        <dbReference type="ARBA" id="ARBA00022723"/>
    </source>
</evidence>
<keyword evidence="19" id="KW-1185">Reference proteome</keyword>
<proteinExistence type="predicted"/>
<dbReference type="GO" id="GO:0005829">
    <property type="term" value="C:cytosol"/>
    <property type="evidence" value="ECO:0007669"/>
    <property type="project" value="TreeGrafter"/>
</dbReference>
<evidence type="ECO:0000256" key="5">
    <source>
        <dbReference type="ARBA" id="ARBA00022596"/>
    </source>
</evidence>
<dbReference type="Pfam" id="PF01937">
    <property type="entry name" value="ARMT1-like_dom"/>
    <property type="match status" value="1"/>
</dbReference>
<sequence length="785" mass="86378">MKQTVRRSKMAAPGAQVSPDEPGDAENGRGGSGGYFDHSLRLPSGEIFRNLANAKRFAIDIGGSLTKLAYYATVQHKVARVHSSKHSKAECLYEISEQQEESTRLHFVRFENAFVEACLDFVKGHLGGPDAPTLIKATGGGAHKYKELIEKKLGLRVDKEDELECLIKGCNFLLRNIPHEAFSYCKRSTPRFRFQNTHPDIFPYLLVSVGSGVSVIKVESEESYERIGGSSIGGGTFWGLGALLTHTKNFDDLLALAAAGQHTPVDMLVRDIYGGNYGVGGLSGGIIASSFGKGATAQDGFEAEDMAKSLLHMISNNVGQLASLYAKLHSLHTVYFGGFFIREHPATMHSISFGINYWSKGEVQALFLRHEGYLGAIGAFLKGAKEDEPDQYSWGENYAGSSGLMSTSPELFPVARSRSGTFDMLEMDRLARLVPLPLLRDPQDYVPDSHDLAQDLPACHYWLSCFADSLPGVARRAVASQSQSPDAARRGELFRKKFGEKLQILRQQPCAFGSLTVRSLLDTREHCQNEFHFPDPYCKVKQQENEAALRCYQAVVRGLDSLSWRERQLGLVRGLLAGNVFDWGAKAVTDVLESDPEFGFEEAKQQLQERPWLVDDYDVWLKRLQGSPHHCALIFVDNSGADIVLGVLPFVRELLSHGTEVILAANSGPALNDVTSGELSILTARVAEMDPRICSALSNDQLVVVQSGSSSPCLDLSRLDEALVTEVENRKVDLLLIEGMGRAVHTNLRATFLCDILKVAVLKNAWLAQRLGGQLYSVVFKYEPS</sequence>
<dbReference type="GeneTree" id="ENSGT00940000158896"/>
<keyword evidence="9" id="KW-0067">ATP-binding</keyword>
<evidence type="ECO:0000256" key="1">
    <source>
        <dbReference type="ARBA" id="ARBA00001936"/>
    </source>
</evidence>
<dbReference type="FunFam" id="3.40.50.10880:FF:000001">
    <property type="entry name" value="Pantothenate kinase 4"/>
    <property type="match status" value="1"/>
</dbReference>
<dbReference type="InterPro" id="IPR002791">
    <property type="entry name" value="ARMT1-like_metal-bd"/>
</dbReference>
<dbReference type="Gene3D" id="1.20.1700.10">
    <property type="entry name" value="AF1104-like"/>
    <property type="match status" value="1"/>
</dbReference>
<dbReference type="SUPFAM" id="SSF111321">
    <property type="entry name" value="AF1104-like"/>
    <property type="match status" value="1"/>
</dbReference>
<name>A0A8C4QG33_EPTBU</name>
<evidence type="ECO:0000259" key="17">
    <source>
        <dbReference type="Pfam" id="PF01937"/>
    </source>
</evidence>
<dbReference type="GO" id="GO:0005634">
    <property type="term" value="C:nucleus"/>
    <property type="evidence" value="ECO:0007669"/>
    <property type="project" value="TreeGrafter"/>
</dbReference>
<dbReference type="Pfam" id="PF03630">
    <property type="entry name" value="Fumble"/>
    <property type="match status" value="1"/>
</dbReference>
<evidence type="ECO:0000256" key="10">
    <source>
        <dbReference type="ARBA" id="ARBA00022993"/>
    </source>
</evidence>
<dbReference type="OMA" id="LNEYKYW"/>
<keyword evidence="8" id="KW-0378">Hydrolase</keyword>
<reference evidence="18" key="1">
    <citation type="submission" date="2025-08" db="UniProtKB">
        <authorList>
            <consortium name="Ensembl"/>
        </authorList>
    </citation>
    <scope>IDENTIFICATION</scope>
</reference>
<evidence type="ECO:0000313" key="19">
    <source>
        <dbReference type="Proteomes" id="UP000694388"/>
    </source>
</evidence>
<keyword evidence="12" id="KW-0464">Manganese</keyword>
<comment type="cofactor">
    <cofactor evidence="1">
        <name>Mn(2+)</name>
        <dbReference type="ChEBI" id="CHEBI:29035"/>
    </cofactor>
</comment>
<keyword evidence="11" id="KW-0944">Nitration</keyword>
<feature type="region of interest" description="Disordered" evidence="16">
    <location>
        <begin position="1"/>
        <end position="35"/>
    </location>
</feature>
<dbReference type="GO" id="GO:0016787">
    <property type="term" value="F:hydrolase activity"/>
    <property type="evidence" value="ECO:0007669"/>
    <property type="project" value="UniProtKB-KW"/>
</dbReference>
<comment type="catalytic activity">
    <reaction evidence="13">
        <text>(R)-4'-phospho-S-sulfopantetheine + H2O = (R)-S-sulfopantetheine + phosphate</text>
        <dbReference type="Rhea" id="RHEA:68340"/>
        <dbReference type="ChEBI" id="CHEBI:15377"/>
        <dbReference type="ChEBI" id="CHEBI:43474"/>
        <dbReference type="ChEBI" id="CHEBI:177302"/>
        <dbReference type="ChEBI" id="CHEBI:177303"/>
    </reaction>
    <physiologicalReaction direction="left-to-right" evidence="13">
        <dbReference type="Rhea" id="RHEA:68341"/>
    </physiologicalReaction>
</comment>
<evidence type="ECO:0000256" key="11">
    <source>
        <dbReference type="ARBA" id="ARBA00023074"/>
    </source>
</evidence>
<dbReference type="PANTHER" id="PTHR12280:SF20">
    <property type="entry name" value="4'-PHOSPHOPANTETHEINE PHOSPHATASE"/>
    <property type="match status" value="1"/>
</dbReference>
<dbReference type="PANTHER" id="PTHR12280">
    <property type="entry name" value="PANTOTHENATE KINASE"/>
    <property type="match status" value="1"/>
</dbReference>
<dbReference type="Gene3D" id="3.40.50.10880">
    <property type="entry name" value="Uncharacterised protein PF01937, DUF89, domain 3"/>
    <property type="match status" value="1"/>
</dbReference>
<reference evidence="18" key="2">
    <citation type="submission" date="2025-09" db="UniProtKB">
        <authorList>
            <consortium name="Ensembl"/>
        </authorList>
    </citation>
    <scope>IDENTIFICATION</scope>
</reference>
<evidence type="ECO:0000256" key="4">
    <source>
        <dbReference type="ARBA" id="ARBA00019490"/>
    </source>
</evidence>
<dbReference type="InterPro" id="IPR004567">
    <property type="entry name" value="Type_II_PanK"/>
</dbReference>
<keyword evidence="6" id="KW-0479">Metal-binding</keyword>
<evidence type="ECO:0000256" key="15">
    <source>
        <dbReference type="ARBA" id="ARBA00046055"/>
    </source>
</evidence>
<evidence type="ECO:0000256" key="14">
    <source>
        <dbReference type="ARBA" id="ARBA00032948"/>
    </source>
</evidence>
<dbReference type="InterPro" id="IPR035073">
    <property type="entry name" value="At2g17340_3_helix_bundle"/>
</dbReference>
<evidence type="ECO:0000256" key="2">
    <source>
        <dbReference type="ARBA" id="ARBA00001967"/>
    </source>
</evidence>
<keyword evidence="5" id="KW-0533">Nickel</keyword>
<evidence type="ECO:0000256" key="8">
    <source>
        <dbReference type="ARBA" id="ARBA00022801"/>
    </source>
</evidence>
<dbReference type="NCBIfam" id="TIGR00555">
    <property type="entry name" value="panK_eukar"/>
    <property type="match status" value="1"/>
</dbReference>
<keyword evidence="10" id="KW-0173">Coenzyme A biosynthesis</keyword>
<dbReference type="Proteomes" id="UP000694388">
    <property type="component" value="Unplaced"/>
</dbReference>
<dbReference type="CDD" id="cd24123">
    <property type="entry name" value="ASKHA_NBD_PanK-II_Pank4"/>
    <property type="match status" value="1"/>
</dbReference>
<dbReference type="FunFam" id="3.30.420.40:FF:000067">
    <property type="entry name" value="Pantothenate kinase 4"/>
    <property type="match status" value="1"/>
</dbReference>
<dbReference type="GO" id="GO:0004594">
    <property type="term" value="F:pantothenate kinase activity"/>
    <property type="evidence" value="ECO:0007669"/>
    <property type="project" value="TreeGrafter"/>
</dbReference>
<organism evidence="18 19">
    <name type="scientific">Eptatretus burgeri</name>
    <name type="common">Inshore hagfish</name>
    <dbReference type="NCBI Taxonomy" id="7764"/>
    <lineage>
        <taxon>Eukaryota</taxon>
        <taxon>Metazoa</taxon>
        <taxon>Chordata</taxon>
        <taxon>Craniata</taxon>
        <taxon>Vertebrata</taxon>
        <taxon>Cyclostomata</taxon>
        <taxon>Myxini</taxon>
        <taxon>Myxiniformes</taxon>
        <taxon>Myxinidae</taxon>
        <taxon>Eptatretinae</taxon>
        <taxon>Eptatretus</taxon>
    </lineage>
</organism>
<dbReference type="Gene3D" id="3.30.420.510">
    <property type="match status" value="1"/>
</dbReference>
<keyword evidence="7" id="KW-0547">Nucleotide-binding</keyword>
<dbReference type="Gene3D" id="3.30.420.40">
    <property type="match status" value="1"/>
</dbReference>
<comment type="subunit">
    <text evidence="3">Homodimer. Interacts with PKM.</text>
</comment>
<evidence type="ECO:0000256" key="12">
    <source>
        <dbReference type="ARBA" id="ARBA00023211"/>
    </source>
</evidence>
<evidence type="ECO:0000256" key="16">
    <source>
        <dbReference type="SAM" id="MobiDB-lite"/>
    </source>
</evidence>
<dbReference type="Ensembl" id="ENSEBUT00000015530.1">
    <property type="protein sequence ID" value="ENSEBUP00000014954.1"/>
    <property type="gene ID" value="ENSEBUG00000009427.1"/>
</dbReference>
<dbReference type="GO" id="GO:0005524">
    <property type="term" value="F:ATP binding"/>
    <property type="evidence" value="ECO:0007669"/>
    <property type="project" value="UniProtKB-KW"/>
</dbReference>
<evidence type="ECO:0000256" key="7">
    <source>
        <dbReference type="ARBA" id="ARBA00022741"/>
    </source>
</evidence>
<dbReference type="SUPFAM" id="SSF53067">
    <property type="entry name" value="Actin-like ATPase domain"/>
    <property type="match status" value="2"/>
</dbReference>
<accession>A0A8C4QG33</accession>
<dbReference type="GO" id="GO:0015937">
    <property type="term" value="P:coenzyme A biosynthetic process"/>
    <property type="evidence" value="ECO:0007669"/>
    <property type="project" value="UniProtKB-KW"/>
</dbReference>
<evidence type="ECO:0000256" key="13">
    <source>
        <dbReference type="ARBA" id="ARBA00029347"/>
    </source>
</evidence>
<feature type="domain" description="Damage-control phosphatase ARMT1-like metal-binding" evidence="17">
    <location>
        <begin position="467"/>
        <end position="776"/>
    </location>
</feature>